<reference evidence="2" key="1">
    <citation type="submission" date="2020-12" db="EMBL/GenBank/DDBJ databases">
        <authorList>
            <person name="Mcmullen J.G."/>
        </authorList>
    </citation>
    <scope>NUCLEOTIDE SEQUENCE</scope>
    <source>
        <strain evidence="2">Dm-2019-70</strain>
    </source>
</reference>
<dbReference type="EMBL" id="JAERKF010000002">
    <property type="protein sequence ID" value="MBS1009597.1"/>
    <property type="molecule type" value="Genomic_DNA"/>
</dbReference>
<accession>A0A0C1M4A3</accession>
<name>A0A0C1M4A3_LEVBR</name>
<dbReference type="OrthoDB" id="2317492at2"/>
<feature type="domain" description="DUF4097" evidence="1">
    <location>
        <begin position="56"/>
        <end position="323"/>
    </location>
</feature>
<protein>
    <submittedName>
        <fullName evidence="2">DUF4097 domain-containing protein</fullName>
    </submittedName>
</protein>
<evidence type="ECO:0000259" key="1">
    <source>
        <dbReference type="Pfam" id="PF13349"/>
    </source>
</evidence>
<evidence type="ECO:0000313" key="2">
    <source>
        <dbReference type="EMBL" id="MBS1009597.1"/>
    </source>
</evidence>
<evidence type="ECO:0000313" key="3">
    <source>
        <dbReference type="Proteomes" id="UP000676478"/>
    </source>
</evidence>
<dbReference type="InterPro" id="IPR025164">
    <property type="entry name" value="Toastrack_DUF4097"/>
</dbReference>
<organism evidence="2 3">
    <name type="scientific">Levilactobacillus brevis</name>
    <name type="common">Lactobacillus brevis</name>
    <dbReference type="NCBI Taxonomy" id="1580"/>
    <lineage>
        <taxon>Bacteria</taxon>
        <taxon>Bacillati</taxon>
        <taxon>Bacillota</taxon>
        <taxon>Bacilli</taxon>
        <taxon>Lactobacillales</taxon>
        <taxon>Lactobacillaceae</taxon>
        <taxon>Levilactobacillus</taxon>
    </lineage>
</organism>
<dbReference type="Proteomes" id="UP000676478">
    <property type="component" value="Unassembled WGS sequence"/>
</dbReference>
<dbReference type="AlphaFoldDB" id="A0A0C1M4A3"/>
<proteinExistence type="predicted"/>
<comment type="caution">
    <text evidence="2">The sequence shown here is derived from an EMBL/GenBank/DDBJ whole genome shotgun (WGS) entry which is preliminary data.</text>
</comment>
<dbReference type="RefSeq" id="WP_039105578.1">
    <property type="nucleotide sequence ID" value="NZ_CAKMAP010000003.1"/>
</dbReference>
<reference evidence="2" key="2">
    <citation type="submission" date="2022-09" db="EMBL/GenBank/DDBJ databases">
        <title>Genome-inferred correspondence between phylogeny and metabolic traits in the wild Drosophila gut microbiome.</title>
        <authorList>
            <person name="Bueno E."/>
            <person name="Blow F."/>
            <person name="Douglas A.E."/>
        </authorList>
    </citation>
    <scope>NUCLEOTIDE SEQUENCE</scope>
    <source>
        <strain evidence="2">Dm-2019-70</strain>
    </source>
</reference>
<dbReference type="Pfam" id="PF13349">
    <property type="entry name" value="DUF4097"/>
    <property type="match status" value="1"/>
</dbReference>
<gene>
    <name evidence="2" type="ORF">JK167_01955</name>
</gene>
<sequence length="324" mass="35042">MKRSLMVSGGLLILGAILLGWGWQHRGDKPVVWNHQDRRFEVIQQKKQRQRLDSYRRIVIDTTAPVTIRQGDTRQVTLHNFSSANNRLRARVSQGTLTVTGGSTTMNYVLGFGSDGGGINFSSNGDKRGVVITVPKTQRLDSIVSKREGGELSLKKMTVKQISVKSTDDVSFNDVRVTKTLAVDTTAGDISGKQVKADRVDLTAEEGDVSLTQSHFKAVNNRVISGDGDVRLATTQLGGGHVVASDGDIQLHDNRLMGTLKATATDGDISARIAPAAGAKVTTTDSDDEIHVVGHSRSSGYWLRRAASAQYRLSTDDGDITVTQ</sequence>